<gene>
    <name evidence="3" type="ORF">B6N23_16260</name>
</gene>
<reference evidence="3 4" key="1">
    <citation type="submission" date="2023-08" db="EMBL/GenBank/DDBJ databases">
        <title>Transcriptome Analysis of Halomonas alkalicola CICC 11012s to Identify the Genes Involved in Alkaline Tolerances.</title>
        <authorList>
            <person name="Zhai L."/>
        </authorList>
    </citation>
    <scope>NUCLEOTIDE SEQUENCE [LARGE SCALE GENOMIC DNA]</scope>
    <source>
        <strain evidence="3 4">CICC 11012s</strain>
    </source>
</reference>
<dbReference type="Proteomes" id="UP001235344">
    <property type="component" value="Chromosome"/>
</dbReference>
<proteinExistence type="predicted"/>
<organism evidence="3 4">
    <name type="scientific">Halomonas alkalicola</name>
    <dbReference type="NCBI Taxonomy" id="1930622"/>
    <lineage>
        <taxon>Bacteria</taxon>
        <taxon>Pseudomonadati</taxon>
        <taxon>Pseudomonadota</taxon>
        <taxon>Gammaproteobacteria</taxon>
        <taxon>Oceanospirillales</taxon>
        <taxon>Halomonadaceae</taxon>
        <taxon>Halomonas</taxon>
    </lineage>
</organism>
<evidence type="ECO:0000256" key="1">
    <source>
        <dbReference type="SAM" id="MobiDB-lite"/>
    </source>
</evidence>
<keyword evidence="2" id="KW-0732">Signal</keyword>
<evidence type="ECO:0000313" key="4">
    <source>
        <dbReference type="Proteomes" id="UP001235344"/>
    </source>
</evidence>
<evidence type="ECO:0000313" key="3">
    <source>
        <dbReference type="EMBL" id="WLI73253.1"/>
    </source>
</evidence>
<sequence>MRKVLIAQAACAALGAHADTAPAPMGGWLDDELGAVEMPEGGDGEPDAEGLPEDDSDLPPWANERIEPLHENVSRWVETTSRRIDGFFGTTDALSIENDSYLRISQGWRWKEGDAFQQDIGARFRLDLPTTEERLRLVIESEPEETQGTLAEQDNQLVDDRISGVESLRIGLNRLGRRDKSEQWNTQVGAGIRVRLPLDPYARVITQRLWTLNDGPWQLESDNRLSWFNKDGYSARTRWDIGRPVDENRHLRFITNVQWREVVDTLEFSEAVELNRRIDRRRAIRYSAVALGESGSNPRIEDTYLQTRYRRDLHRGILFLDVAPALHFPREADREPRWALDLRLEMYFRREFDRVRM</sequence>
<keyword evidence="4" id="KW-1185">Reference proteome</keyword>
<accession>A0ABY9H4D1</accession>
<protein>
    <submittedName>
        <fullName evidence="3">Uncharacterized protein</fullName>
    </submittedName>
</protein>
<name>A0ABY9H4D1_9GAMM</name>
<dbReference type="EMBL" id="CP131913">
    <property type="protein sequence ID" value="WLI73253.1"/>
    <property type="molecule type" value="Genomic_DNA"/>
</dbReference>
<dbReference type="RefSeq" id="WP_305500740.1">
    <property type="nucleotide sequence ID" value="NZ_CP131913.1"/>
</dbReference>
<feature type="compositionally biased region" description="Acidic residues" evidence="1">
    <location>
        <begin position="29"/>
        <end position="57"/>
    </location>
</feature>
<evidence type="ECO:0000256" key="2">
    <source>
        <dbReference type="SAM" id="SignalP"/>
    </source>
</evidence>
<feature type="region of interest" description="Disordered" evidence="1">
    <location>
        <begin position="20"/>
        <end position="62"/>
    </location>
</feature>
<feature type="signal peptide" evidence="2">
    <location>
        <begin position="1"/>
        <end position="18"/>
    </location>
</feature>
<feature type="chain" id="PRO_5046016287" evidence="2">
    <location>
        <begin position="19"/>
        <end position="357"/>
    </location>
</feature>